<evidence type="ECO:0000313" key="3">
    <source>
        <dbReference type="Proteomes" id="UP000464178"/>
    </source>
</evidence>
<sequence>MRARTFALVALLAASPLIAHAQDFKQYASADGKYKVLFPGAVKTETTDVQAGKDTLKLTIDSVELKGDTTFVVSYIDASDEVAKKPAGPRLEKVRDGNKGEKGTVLDDKEITITVGDEKFSGRDVLIETPTGFVRNRMVIVGKRLYQVVVQGSKEVVTSSSADKFITSFEITK</sequence>
<keyword evidence="3" id="KW-1185">Reference proteome</keyword>
<evidence type="ECO:0000256" key="1">
    <source>
        <dbReference type="SAM" id="SignalP"/>
    </source>
</evidence>
<gene>
    <name evidence="2" type="ORF">SOIL9_69670</name>
</gene>
<accession>A0A6P2CQA3</accession>
<dbReference type="Proteomes" id="UP000464178">
    <property type="component" value="Chromosome"/>
</dbReference>
<keyword evidence="1" id="KW-0732">Signal</keyword>
<dbReference type="KEGG" id="gms:SOIL9_69670"/>
<organism evidence="2 3">
    <name type="scientific">Gemmata massiliana</name>
    <dbReference type="NCBI Taxonomy" id="1210884"/>
    <lineage>
        <taxon>Bacteria</taxon>
        <taxon>Pseudomonadati</taxon>
        <taxon>Planctomycetota</taxon>
        <taxon>Planctomycetia</taxon>
        <taxon>Gemmatales</taxon>
        <taxon>Gemmataceae</taxon>
        <taxon>Gemmata</taxon>
    </lineage>
</organism>
<protein>
    <submittedName>
        <fullName evidence="2">Uncharacterized protein</fullName>
    </submittedName>
</protein>
<evidence type="ECO:0000313" key="2">
    <source>
        <dbReference type="EMBL" id="VTR90747.1"/>
    </source>
</evidence>
<dbReference type="RefSeq" id="WP_162665841.1">
    <property type="nucleotide sequence ID" value="NZ_LR593886.1"/>
</dbReference>
<proteinExistence type="predicted"/>
<dbReference type="AlphaFoldDB" id="A0A6P2CQA3"/>
<feature type="signal peptide" evidence="1">
    <location>
        <begin position="1"/>
        <end position="21"/>
    </location>
</feature>
<dbReference type="EMBL" id="LR593886">
    <property type="protein sequence ID" value="VTR90747.1"/>
    <property type="molecule type" value="Genomic_DNA"/>
</dbReference>
<feature type="chain" id="PRO_5026920799" evidence="1">
    <location>
        <begin position="22"/>
        <end position="173"/>
    </location>
</feature>
<name>A0A6P2CQA3_9BACT</name>
<reference evidence="2 3" key="1">
    <citation type="submission" date="2019-05" db="EMBL/GenBank/DDBJ databases">
        <authorList>
            <consortium name="Science for Life Laboratories"/>
        </authorList>
    </citation>
    <scope>NUCLEOTIDE SEQUENCE [LARGE SCALE GENOMIC DNA]</scope>
    <source>
        <strain evidence="2">Soil9</strain>
    </source>
</reference>